<reference evidence="1 2" key="1">
    <citation type="journal article" date="2022" name="Hortic Res">
        <title>A haplotype resolved chromosomal level avocado genome allows analysis of novel avocado genes.</title>
        <authorList>
            <person name="Nath O."/>
            <person name="Fletcher S.J."/>
            <person name="Hayward A."/>
            <person name="Shaw L.M."/>
            <person name="Masouleh A.K."/>
            <person name="Furtado A."/>
            <person name="Henry R.J."/>
            <person name="Mitter N."/>
        </authorList>
    </citation>
    <scope>NUCLEOTIDE SEQUENCE [LARGE SCALE GENOMIC DNA]</scope>
    <source>
        <strain evidence="2">cv. Hass</strain>
    </source>
</reference>
<evidence type="ECO:0000313" key="1">
    <source>
        <dbReference type="EMBL" id="KAJ8615964.1"/>
    </source>
</evidence>
<gene>
    <name evidence="1" type="ORF">MRB53_035336</name>
</gene>
<dbReference type="EMBL" id="CM056820">
    <property type="protein sequence ID" value="KAJ8615964.1"/>
    <property type="molecule type" value="Genomic_DNA"/>
</dbReference>
<evidence type="ECO:0000313" key="2">
    <source>
        <dbReference type="Proteomes" id="UP001234297"/>
    </source>
</evidence>
<keyword evidence="2" id="KW-1185">Reference proteome</keyword>
<proteinExistence type="predicted"/>
<dbReference type="Proteomes" id="UP001234297">
    <property type="component" value="Chromosome 12"/>
</dbReference>
<accession>A0ACC2K4E9</accession>
<protein>
    <submittedName>
        <fullName evidence="1">Uncharacterized protein</fullName>
    </submittedName>
</protein>
<organism evidence="1 2">
    <name type="scientific">Persea americana</name>
    <name type="common">Avocado</name>
    <dbReference type="NCBI Taxonomy" id="3435"/>
    <lineage>
        <taxon>Eukaryota</taxon>
        <taxon>Viridiplantae</taxon>
        <taxon>Streptophyta</taxon>
        <taxon>Embryophyta</taxon>
        <taxon>Tracheophyta</taxon>
        <taxon>Spermatophyta</taxon>
        <taxon>Magnoliopsida</taxon>
        <taxon>Magnoliidae</taxon>
        <taxon>Laurales</taxon>
        <taxon>Lauraceae</taxon>
        <taxon>Persea</taxon>
    </lineage>
</organism>
<comment type="caution">
    <text evidence="1">The sequence shown here is derived from an EMBL/GenBank/DDBJ whole genome shotgun (WGS) entry which is preliminary data.</text>
</comment>
<name>A0ACC2K4E9_PERAE</name>
<sequence>MDRGLGVEAYADALAAVAIVDQLDPRQLLALFLEQRRSWILQRLGNSSSASLVSLVFCDVVRIIQVSLAQVGELFLQVLNDLPLFYKTILGSPSGTQLFGGVSNPDEEVRLWKLHRERLESVMVMLEPGFIAQTCLSWLKKCSEKIVGKSCGRFLINAVGSGEEIASVERMIRESLDGREALEGSLEWLRSVFGHEIQSALWNQIGQLVLKDGKDLWDEIFEDAFVQRIKELVDLGFEELSKAVNVRHSIRAIVAGPDEQNDFQAYMKRPSTGGRVWFSESNYRKISPVSGFKTMKDENDFSSCVDLYFGPEVSQIREAMDSRFQIILNDLLCFLESPKSSSRLKELAPYLQDKCYTSISTVLEELEDELRHLSTDLGNRNEKNSSEQPTTIVERALLIGRLLFALQNHSSHIPLILGSPRMWLKTEMRTLLFGRTQSLSKQSMVGSEFDPPMPDSPRRRVLDMSRRQTSATAALFAVEDKVNPKLDKLSKMFRALGIKDHRLWIKWVSDELDDALSATTLMRGWEETVVKQEQSNEGPLEIKIALPSMPSLYITSFLFQACQEIHRIGGHVLDKVVLQNFVWNLLDKVLGIYGDFISSLEDRVPQVSEKGVLQVLLDLRFAVDILSGGEDSSFSGTDLSLKETTKRFSSKPSQRRKQDQIHLSSAAHEELVMGLIHSLSQRLDPIDWATYEPYLWENEKQSYQRYAVLYGFLVQLNRMYMDIVQKLPSNTESNVLRCSIVPRFKYLL</sequence>